<dbReference type="VEuPathDB" id="FungiDB:H257_18468"/>
<reference evidence="1 2" key="1">
    <citation type="submission" date="2019-06" db="EMBL/GenBank/DDBJ databases">
        <title>Genomics analysis of Aphanomyces spp. identifies a new class of oomycete effector associated with host adaptation.</title>
        <authorList>
            <person name="Gaulin E."/>
        </authorList>
    </citation>
    <scope>NUCLEOTIDE SEQUENCE [LARGE SCALE GENOMIC DNA]</scope>
    <source>
        <strain evidence="1 2">E</strain>
    </source>
</reference>
<evidence type="ECO:0000313" key="2">
    <source>
        <dbReference type="Proteomes" id="UP000469452"/>
    </source>
</evidence>
<name>A0A6A5A5N7_APHAT</name>
<sequence>MLRMLCYDLPTDALDEYVGIGENTAMLSFKRFAGAVVDRYEREPTAMHVQRCLSINAKRGFPGLFDCLDYSHLSWGKYQVAYQGHNQGRSGDRSIIIEAVAELDLWIWHLYIGLPGSNNDINVLDRAPLVEKLMGGVTPHCNYNVNGTTYTMAYLLVDGIYPKWPVL</sequence>
<evidence type="ECO:0008006" key="3">
    <source>
        <dbReference type="Google" id="ProtNLM"/>
    </source>
</evidence>
<dbReference type="AlphaFoldDB" id="A0A6A5A5N7"/>
<comment type="caution">
    <text evidence="1">The sequence shown here is derived from an EMBL/GenBank/DDBJ whole genome shotgun (WGS) entry which is preliminary data.</text>
</comment>
<dbReference type="Proteomes" id="UP000469452">
    <property type="component" value="Unassembled WGS sequence"/>
</dbReference>
<dbReference type="InterPro" id="IPR006912">
    <property type="entry name" value="Harbinger_derived_prot"/>
</dbReference>
<dbReference type="EMBL" id="VJMI01015070">
    <property type="protein sequence ID" value="KAF0733301.1"/>
    <property type="molecule type" value="Genomic_DNA"/>
</dbReference>
<organism evidence="1 2">
    <name type="scientific">Aphanomyces astaci</name>
    <name type="common">Crayfish plague agent</name>
    <dbReference type="NCBI Taxonomy" id="112090"/>
    <lineage>
        <taxon>Eukaryota</taxon>
        <taxon>Sar</taxon>
        <taxon>Stramenopiles</taxon>
        <taxon>Oomycota</taxon>
        <taxon>Saprolegniomycetes</taxon>
        <taxon>Saprolegniales</taxon>
        <taxon>Verrucalvaceae</taxon>
        <taxon>Aphanomyces</taxon>
    </lineage>
</organism>
<gene>
    <name evidence="1" type="ORF">AaE_009194</name>
</gene>
<evidence type="ECO:0000313" key="1">
    <source>
        <dbReference type="EMBL" id="KAF0733301.1"/>
    </source>
</evidence>
<dbReference type="PANTHER" id="PTHR47150:SF5">
    <property type="entry name" value="OS07G0546750 PROTEIN"/>
    <property type="match status" value="1"/>
</dbReference>
<dbReference type="PANTHER" id="PTHR47150">
    <property type="entry name" value="OS12G0169200 PROTEIN"/>
    <property type="match status" value="1"/>
</dbReference>
<dbReference type="Pfam" id="PF04827">
    <property type="entry name" value="Plant_tran"/>
    <property type="match status" value="1"/>
</dbReference>
<protein>
    <recommendedName>
        <fullName evidence="3">DDE Tnp4 domain-containing protein</fullName>
    </recommendedName>
</protein>
<accession>A0A6A5A5N7</accession>
<proteinExistence type="predicted"/>